<comment type="caution">
    <text evidence="1">The sequence shown here is derived from an EMBL/GenBank/DDBJ whole genome shotgun (WGS) entry which is preliminary data.</text>
</comment>
<evidence type="ECO:0000313" key="2">
    <source>
        <dbReference type="Proteomes" id="UP001232750"/>
    </source>
</evidence>
<protein>
    <submittedName>
        <fullName evidence="1">Uncharacterized protein</fullName>
    </submittedName>
</protein>
<name>A0ABT7DQH8_9ACTN</name>
<organism evidence="1 2">
    <name type="scientific">Gordonibacter faecis</name>
    <dbReference type="NCBI Taxonomy" id="3047475"/>
    <lineage>
        <taxon>Bacteria</taxon>
        <taxon>Bacillati</taxon>
        <taxon>Actinomycetota</taxon>
        <taxon>Coriobacteriia</taxon>
        <taxon>Eggerthellales</taxon>
        <taxon>Eggerthellaceae</taxon>
        <taxon>Gordonibacter</taxon>
    </lineage>
</organism>
<accession>A0ABT7DQH8</accession>
<evidence type="ECO:0000313" key="1">
    <source>
        <dbReference type="EMBL" id="MDJ1651804.1"/>
    </source>
</evidence>
<proteinExistence type="predicted"/>
<dbReference type="Proteomes" id="UP001232750">
    <property type="component" value="Unassembled WGS sequence"/>
</dbReference>
<dbReference type="RefSeq" id="WP_283833156.1">
    <property type="nucleotide sequence ID" value="NZ_JASJEU010000025.1"/>
</dbReference>
<sequence length="66" mass="7357">MLDDELPESADLMLELLELVEEPLLGSLMTELLELPLFALPDWLQDITATRQIATVARITNSFSIG</sequence>
<reference evidence="1 2" key="1">
    <citation type="submission" date="2023-05" db="EMBL/GenBank/DDBJ databases">
        <title>Gordonibacter KGMB12511T sp. nov., isolated from faeces of healthy Korean.</title>
        <authorList>
            <person name="Kim H.S."/>
            <person name="Kim J.-S."/>
            <person name="Suh M.K."/>
            <person name="Eom M.K."/>
            <person name="Do H.E."/>
            <person name="Lee J.-S."/>
        </authorList>
    </citation>
    <scope>NUCLEOTIDE SEQUENCE [LARGE SCALE GENOMIC DNA]</scope>
    <source>
        <strain evidence="1 2">KGMB12511</strain>
    </source>
</reference>
<keyword evidence="2" id="KW-1185">Reference proteome</keyword>
<dbReference type="EMBL" id="JASJEU010000025">
    <property type="protein sequence ID" value="MDJ1651804.1"/>
    <property type="molecule type" value="Genomic_DNA"/>
</dbReference>
<gene>
    <name evidence="1" type="ORF">QNJ86_13415</name>
</gene>